<organism evidence="1 2">
    <name type="scientific">Lasiodiplodia mahajangana</name>
    <dbReference type="NCBI Taxonomy" id="1108764"/>
    <lineage>
        <taxon>Eukaryota</taxon>
        <taxon>Fungi</taxon>
        <taxon>Dikarya</taxon>
        <taxon>Ascomycota</taxon>
        <taxon>Pezizomycotina</taxon>
        <taxon>Dothideomycetes</taxon>
        <taxon>Dothideomycetes incertae sedis</taxon>
        <taxon>Botryosphaeriales</taxon>
        <taxon>Botryosphaeriaceae</taxon>
        <taxon>Lasiodiplodia</taxon>
    </lineage>
</organism>
<reference evidence="1" key="1">
    <citation type="submission" date="2022-12" db="EMBL/GenBank/DDBJ databases">
        <title>Genome Sequence of Lasiodiplodia mahajangana.</title>
        <authorList>
            <person name="Buettner E."/>
        </authorList>
    </citation>
    <scope>NUCLEOTIDE SEQUENCE</scope>
    <source>
        <strain evidence="1">VT137</strain>
    </source>
</reference>
<accession>A0ACC2JW60</accession>
<gene>
    <name evidence="1" type="ORF">O1611_g1928</name>
</gene>
<proteinExistence type="predicted"/>
<name>A0ACC2JW60_9PEZI</name>
<protein>
    <submittedName>
        <fullName evidence="1">Uncharacterized protein</fullName>
    </submittedName>
</protein>
<keyword evidence="2" id="KW-1185">Reference proteome</keyword>
<comment type="caution">
    <text evidence="1">The sequence shown here is derived from an EMBL/GenBank/DDBJ whole genome shotgun (WGS) entry which is preliminary data.</text>
</comment>
<dbReference type="Proteomes" id="UP001153332">
    <property type="component" value="Unassembled WGS sequence"/>
</dbReference>
<sequence length="584" mass="63901">MAVPSISPAEFAAWFKSLPECGASCLVEAITTKSNCSLTDPACSCASQAVQAAAGACVLQTCHIPEALSTQNLTNSLCGIQSANDRDFIPVIYTFVILSSVIVTLRFVVRLTERIPLWWDDYAALVSVLISIGFTVLCGVFGELGVGRDLWDVPQENISTILILFWAALLCYATSRFFVRVSISLFLMRIFRVSAARPLIIATLALNGAITVTYIFCIIFQCTPVSYFWNIWDGLHEGYCIDQWAVFLSGGVIATSLDVVLILLPIRWISQLQFSKAKKVTTLGMFSLGILVIVTSIMRIVSLYTFTHSHEITRNLPNLAIWGGLELYVANICACLPSLRPLVVLSVSNFRAWTTGASKSTGSSSLGLSDYPIHGSGKRKLPSDDGKNVSHFETRTAASSLTRPTIAMPPNSSLEKGRLYFAYGSNLSTAQMRDRCPLSTPIGLAHLAGWTWIINKRGYANVVRNPKTTTGVGVYGLVYRLHPEDEQHLDLCEGVGYAYEREMLEVTWATTSKQKSMQGSQPTTTTTGSSSGKQQKGEDGSAKRKRVHAASAGREIRGPCVRRFPPHHAVKTEAGVCRSDERRD</sequence>
<evidence type="ECO:0000313" key="2">
    <source>
        <dbReference type="Proteomes" id="UP001153332"/>
    </source>
</evidence>
<evidence type="ECO:0000313" key="1">
    <source>
        <dbReference type="EMBL" id="KAJ8131696.1"/>
    </source>
</evidence>
<dbReference type="EMBL" id="JAPUUL010000244">
    <property type="protein sequence ID" value="KAJ8131696.1"/>
    <property type="molecule type" value="Genomic_DNA"/>
</dbReference>